<dbReference type="SUPFAM" id="SSF53474">
    <property type="entry name" value="alpha/beta-Hydrolases"/>
    <property type="match status" value="1"/>
</dbReference>
<feature type="domain" description="Alpha/beta hydrolase fold-3" evidence="2">
    <location>
        <begin position="112"/>
        <end position="346"/>
    </location>
</feature>
<protein>
    <recommendedName>
        <fullName evidence="2">Alpha/beta hydrolase fold-3 domain-containing protein</fullName>
    </recommendedName>
</protein>
<dbReference type="Gramene" id="TKW00193">
    <property type="protein sequence ID" value="TKW00193"/>
    <property type="gene ID" value="SEVIR_8G091900v2"/>
</dbReference>
<dbReference type="AlphaFoldDB" id="A0A4U6THB1"/>
<keyword evidence="4" id="KW-1185">Reference proteome</keyword>
<evidence type="ECO:0000313" key="3">
    <source>
        <dbReference type="EMBL" id="TKW00193.1"/>
    </source>
</evidence>
<evidence type="ECO:0000313" key="4">
    <source>
        <dbReference type="Proteomes" id="UP000298652"/>
    </source>
</evidence>
<dbReference type="PANTHER" id="PTHR23024">
    <property type="entry name" value="ARYLACETAMIDE DEACETYLASE"/>
    <property type="match status" value="1"/>
</dbReference>
<keyword evidence="1" id="KW-0732">Signal</keyword>
<name>A0A4U6THB1_SETVI</name>
<gene>
    <name evidence="3" type="ORF">SEVIR_8G091900v2</name>
</gene>
<reference evidence="3" key="1">
    <citation type="submission" date="2019-03" db="EMBL/GenBank/DDBJ databases">
        <title>WGS assembly of Setaria viridis.</title>
        <authorList>
            <person name="Huang P."/>
            <person name="Jenkins J."/>
            <person name="Grimwood J."/>
            <person name="Barry K."/>
            <person name="Healey A."/>
            <person name="Mamidi S."/>
            <person name="Sreedasyam A."/>
            <person name="Shu S."/>
            <person name="Feldman M."/>
            <person name="Wu J."/>
            <person name="Yu Y."/>
            <person name="Chen C."/>
            <person name="Johnson J."/>
            <person name="Rokhsar D."/>
            <person name="Baxter I."/>
            <person name="Schmutz J."/>
            <person name="Brutnell T."/>
            <person name="Kellogg E."/>
        </authorList>
    </citation>
    <scope>NUCLEOTIDE SEQUENCE [LARGE SCALE GENOMIC DNA]</scope>
</reference>
<dbReference type="PANTHER" id="PTHR23024:SF397">
    <property type="entry name" value="PUTATIVE, EXPRESSED-RELATED"/>
    <property type="match status" value="1"/>
</dbReference>
<dbReference type="EMBL" id="CM016559">
    <property type="protein sequence ID" value="TKW00193.1"/>
    <property type="molecule type" value="Genomic_DNA"/>
</dbReference>
<accession>A0A4U6THB1</accession>
<evidence type="ECO:0000256" key="1">
    <source>
        <dbReference type="SAM" id="SignalP"/>
    </source>
</evidence>
<dbReference type="GO" id="GO:0016787">
    <property type="term" value="F:hydrolase activity"/>
    <property type="evidence" value="ECO:0007669"/>
    <property type="project" value="InterPro"/>
</dbReference>
<dbReference type="OMA" id="MFLAPEM"/>
<dbReference type="InterPro" id="IPR013094">
    <property type="entry name" value="AB_hydrolase_3"/>
</dbReference>
<sequence>MAEMGFERSWYSFVLLASLVLATAELATAQTSPNRTVVDEVTGWLRIYSDGTVERLTPPGAEAFTAIVPPYKNPRGGVTVHDITTDRGIDARLYLPAAAAAKAPHRRRRPVLLHLHGGGFCVTRPSWAIYHNFYAPLAAELDVAGIVSVYLPLAPEHRLPAAIDAGHAALLWFRDVARSRNVYGAAHSALVRHFRRTADFSRVFLIGDSSGGNLVHLVAARAGEDKPGVLHPVRLAGGVLLHPGFAREQKSRSELENPPSMFLAPEMIEKLLALGLPMGVNRDSPYTSPELATKAVAHVRMPPLLLMAAEKDLLHDPQVDYGKAMEHAGKKVTTVVSRGDVAHVFYLNFFAVKTDQLTANRTKELVHTIKCFIDQH</sequence>
<dbReference type="InterPro" id="IPR029058">
    <property type="entry name" value="AB_hydrolase_fold"/>
</dbReference>
<organism evidence="3 4">
    <name type="scientific">Setaria viridis</name>
    <name type="common">Green bristlegrass</name>
    <name type="synonym">Setaria italica subsp. viridis</name>
    <dbReference type="NCBI Taxonomy" id="4556"/>
    <lineage>
        <taxon>Eukaryota</taxon>
        <taxon>Viridiplantae</taxon>
        <taxon>Streptophyta</taxon>
        <taxon>Embryophyta</taxon>
        <taxon>Tracheophyta</taxon>
        <taxon>Spermatophyta</taxon>
        <taxon>Magnoliopsida</taxon>
        <taxon>Liliopsida</taxon>
        <taxon>Poales</taxon>
        <taxon>Poaceae</taxon>
        <taxon>PACMAD clade</taxon>
        <taxon>Panicoideae</taxon>
        <taxon>Panicodae</taxon>
        <taxon>Paniceae</taxon>
        <taxon>Cenchrinae</taxon>
        <taxon>Setaria</taxon>
    </lineage>
</organism>
<evidence type="ECO:0000259" key="2">
    <source>
        <dbReference type="Pfam" id="PF07859"/>
    </source>
</evidence>
<dbReference type="Gene3D" id="3.40.50.1820">
    <property type="entry name" value="alpha/beta hydrolase"/>
    <property type="match status" value="1"/>
</dbReference>
<dbReference type="Pfam" id="PF07859">
    <property type="entry name" value="Abhydrolase_3"/>
    <property type="match status" value="1"/>
</dbReference>
<proteinExistence type="predicted"/>
<dbReference type="InterPro" id="IPR050466">
    <property type="entry name" value="Carboxylest/Gibb_receptor"/>
</dbReference>
<dbReference type="Proteomes" id="UP000298652">
    <property type="component" value="Chromosome 8"/>
</dbReference>
<feature type="signal peptide" evidence="1">
    <location>
        <begin position="1"/>
        <end position="29"/>
    </location>
</feature>
<feature type="chain" id="PRO_5020707068" description="Alpha/beta hydrolase fold-3 domain-containing protein" evidence="1">
    <location>
        <begin position="30"/>
        <end position="376"/>
    </location>
</feature>